<reference evidence="3 4" key="2">
    <citation type="submission" date="2018-10" db="EMBL/GenBank/DDBJ databases">
        <authorList>
            <consortium name="Pathogen Informatics"/>
        </authorList>
    </citation>
    <scope>NUCLEOTIDE SEQUENCE [LARGE SCALE GENOMIC DNA]</scope>
</reference>
<dbReference type="EMBL" id="UXUI01007342">
    <property type="protein sequence ID" value="VDD87100.1"/>
    <property type="molecule type" value="Genomic_DNA"/>
</dbReference>
<protein>
    <submittedName>
        <fullName evidence="5">Col_cuticle_N domain-containing protein</fullName>
    </submittedName>
</protein>
<proteinExistence type="predicted"/>
<dbReference type="OrthoDB" id="5877033at2759"/>
<feature type="transmembrane region" description="Helical" evidence="2">
    <location>
        <begin position="56"/>
        <end position="79"/>
    </location>
</feature>
<evidence type="ECO:0000256" key="1">
    <source>
        <dbReference type="SAM" id="MobiDB-lite"/>
    </source>
</evidence>
<keyword evidence="2" id="KW-0812">Transmembrane</keyword>
<evidence type="ECO:0000313" key="3">
    <source>
        <dbReference type="EMBL" id="VDD87100.1"/>
    </source>
</evidence>
<dbReference type="AlphaFoldDB" id="A0A0N4UY89"/>
<evidence type="ECO:0000313" key="5">
    <source>
        <dbReference type="WBParaSite" id="EVEC_0000253501-mRNA-1"/>
    </source>
</evidence>
<keyword evidence="2" id="KW-1133">Transmembrane helix</keyword>
<dbReference type="STRING" id="51028.A0A0N4UY89"/>
<dbReference type="Proteomes" id="UP000274131">
    <property type="component" value="Unassembled WGS sequence"/>
</dbReference>
<evidence type="ECO:0000313" key="4">
    <source>
        <dbReference type="Proteomes" id="UP000274131"/>
    </source>
</evidence>
<name>A0A0N4UY89_ENTVE</name>
<gene>
    <name evidence="3" type="ORF">EVEC_LOCUS2243</name>
</gene>
<organism evidence="5">
    <name type="scientific">Enterobius vermicularis</name>
    <name type="common">Human pinworm</name>
    <dbReference type="NCBI Taxonomy" id="51028"/>
    <lineage>
        <taxon>Eukaryota</taxon>
        <taxon>Metazoa</taxon>
        <taxon>Ecdysozoa</taxon>
        <taxon>Nematoda</taxon>
        <taxon>Chromadorea</taxon>
        <taxon>Rhabditida</taxon>
        <taxon>Spirurina</taxon>
        <taxon>Oxyuridomorpha</taxon>
        <taxon>Oxyuroidea</taxon>
        <taxon>Oxyuridae</taxon>
        <taxon>Enterobius</taxon>
    </lineage>
</organism>
<dbReference type="WBParaSite" id="EVEC_0000253501-mRNA-1">
    <property type="protein sequence ID" value="EVEC_0000253501-mRNA-1"/>
    <property type="gene ID" value="EVEC_0000253501"/>
</dbReference>
<feature type="compositionally biased region" description="Basic and acidic residues" evidence="1">
    <location>
        <begin position="86"/>
        <end position="95"/>
    </location>
</feature>
<evidence type="ECO:0000256" key="2">
    <source>
        <dbReference type="SAM" id="Phobius"/>
    </source>
</evidence>
<feature type="compositionally biased region" description="Polar residues" evidence="1">
    <location>
        <begin position="102"/>
        <end position="116"/>
    </location>
</feature>
<keyword evidence="2" id="KW-0472">Membrane</keyword>
<reference evidence="5" key="1">
    <citation type="submission" date="2017-02" db="UniProtKB">
        <authorList>
            <consortium name="WormBaseParasite"/>
        </authorList>
    </citation>
    <scope>IDENTIFICATION</scope>
</reference>
<keyword evidence="4" id="KW-1185">Reference proteome</keyword>
<sequence length="131" mass="14661">MLIRPTTFPLFLNVSRVVNKMHNMIVPVLWFNETVLFDSGTRDKLRVLAVIQKTTYIAGIVLTSLGALLLVSLGLASVYSRYYKKRSEEEERLIDNEESGNDDSVTNASPSNFTDSVSDRPPVIIEPQANT</sequence>
<accession>A0A0N4UY89</accession>
<feature type="region of interest" description="Disordered" evidence="1">
    <location>
        <begin position="86"/>
        <end position="131"/>
    </location>
</feature>